<name>A0ABP3WI76_9GAMM</name>
<comment type="caution">
    <text evidence="5">The sequence shown here is derived from an EMBL/GenBank/DDBJ whole genome shotgun (WGS) entry which is preliminary data.</text>
</comment>
<gene>
    <name evidence="5" type="ORF">GCM10009111_24880</name>
</gene>
<accession>A0ABP3WI76</accession>
<dbReference type="InterPro" id="IPR028203">
    <property type="entry name" value="PSII_CF48-like_dom"/>
</dbReference>
<dbReference type="Gene3D" id="2.130.10.10">
    <property type="entry name" value="YVTN repeat-like/Quinoprotein amine dehydrogenase"/>
    <property type="match status" value="2"/>
</dbReference>
<reference evidence="6" key="1">
    <citation type="journal article" date="2019" name="Int. J. Syst. Evol. Microbiol.">
        <title>The Global Catalogue of Microorganisms (GCM) 10K type strain sequencing project: providing services to taxonomists for standard genome sequencing and annotation.</title>
        <authorList>
            <consortium name="The Broad Institute Genomics Platform"/>
            <consortium name="The Broad Institute Genome Sequencing Center for Infectious Disease"/>
            <person name="Wu L."/>
            <person name="Ma J."/>
        </authorList>
    </citation>
    <scope>NUCLEOTIDE SEQUENCE [LARGE SCALE GENOMIC DNA]</scope>
    <source>
        <strain evidence="6">JCM 15608</strain>
    </source>
</reference>
<dbReference type="RefSeq" id="WP_343817840.1">
    <property type="nucleotide sequence ID" value="NZ_BAAAFA010000008.1"/>
</dbReference>
<dbReference type="EMBL" id="BAAAFA010000008">
    <property type="protein sequence ID" value="GAA0820034.1"/>
    <property type="molecule type" value="Genomic_DNA"/>
</dbReference>
<keyword evidence="6" id="KW-1185">Reference proteome</keyword>
<evidence type="ECO:0000256" key="2">
    <source>
        <dbReference type="ARBA" id="ARBA00023276"/>
    </source>
</evidence>
<dbReference type="PANTHER" id="PTHR47199">
    <property type="entry name" value="PHOTOSYSTEM II STABILITY/ASSEMBLY FACTOR HCF136, CHLOROPLASTIC"/>
    <property type="match status" value="1"/>
</dbReference>
<dbReference type="InterPro" id="IPR015943">
    <property type="entry name" value="WD40/YVTN_repeat-like_dom_sf"/>
</dbReference>
<keyword evidence="2" id="KW-0604">Photosystem II</keyword>
<evidence type="ECO:0000259" key="4">
    <source>
        <dbReference type="Pfam" id="PF14870"/>
    </source>
</evidence>
<keyword evidence="1" id="KW-0602">Photosynthesis</keyword>
<dbReference type="InterPro" id="IPR036278">
    <property type="entry name" value="Sialidase_sf"/>
</dbReference>
<dbReference type="SUPFAM" id="SSF50939">
    <property type="entry name" value="Sialidases"/>
    <property type="match status" value="1"/>
</dbReference>
<keyword evidence="3" id="KW-0732">Signal</keyword>
<evidence type="ECO:0000256" key="3">
    <source>
        <dbReference type="SAM" id="SignalP"/>
    </source>
</evidence>
<feature type="signal peptide" evidence="3">
    <location>
        <begin position="1"/>
        <end position="20"/>
    </location>
</feature>
<organism evidence="5 6">
    <name type="scientific">Colwellia asteriadis</name>
    <dbReference type="NCBI Taxonomy" id="517723"/>
    <lineage>
        <taxon>Bacteria</taxon>
        <taxon>Pseudomonadati</taxon>
        <taxon>Pseudomonadota</taxon>
        <taxon>Gammaproteobacteria</taxon>
        <taxon>Alteromonadales</taxon>
        <taxon>Colwelliaceae</taxon>
        <taxon>Colwellia</taxon>
    </lineage>
</organism>
<sequence>MKRFLVALISLCFIPLCAYATPTVFISTNLSGNASVKSALASQSLLLDIEKVSDDKVVAVGEYGHILTSSDGEQWQQANVPVQTTLTSVTFYNEQLGWAVGHDATILHTTDGGNNWQVQHFQPELEKPLLDVLFKSPLEGVAIGAYGLVLRTLDGGQSWQNEFHQEFLSPDDKDYLNELKVEDETAYLDEISYILPHFNRLVADGRTLFLLGEVGLLAKSNDFGLTWQRFDEIYRGSFFDLGRTKAGNLLVVGLRGNIFRGIQNGAQWQQVTSGTTALLNDIVFGDNADMFILGNNGTVLMSLDDGENFSSRIQSDGKALIAGVWFKNKLIAVSEVGVKTLKLPSK</sequence>
<dbReference type="Pfam" id="PF14870">
    <property type="entry name" value="PSII_BNR"/>
    <property type="match status" value="1"/>
</dbReference>
<dbReference type="PANTHER" id="PTHR47199:SF2">
    <property type="entry name" value="PHOTOSYSTEM II STABILITY_ASSEMBLY FACTOR HCF136, CHLOROPLASTIC"/>
    <property type="match status" value="1"/>
</dbReference>
<evidence type="ECO:0000256" key="1">
    <source>
        <dbReference type="ARBA" id="ARBA00022531"/>
    </source>
</evidence>
<feature type="domain" description="Photosynthesis system II assembly factor Ycf48/Hcf136-like" evidence="4">
    <location>
        <begin position="71"/>
        <end position="160"/>
    </location>
</feature>
<evidence type="ECO:0000313" key="5">
    <source>
        <dbReference type="EMBL" id="GAA0820034.1"/>
    </source>
</evidence>
<protein>
    <submittedName>
        <fullName evidence="5">YCF48-related protein</fullName>
    </submittedName>
</protein>
<dbReference type="Proteomes" id="UP001500021">
    <property type="component" value="Unassembled WGS sequence"/>
</dbReference>
<evidence type="ECO:0000313" key="6">
    <source>
        <dbReference type="Proteomes" id="UP001500021"/>
    </source>
</evidence>
<proteinExistence type="predicted"/>
<feature type="chain" id="PRO_5046177902" evidence="3">
    <location>
        <begin position="21"/>
        <end position="346"/>
    </location>
</feature>